<accession>A0A2T0SK53</accession>
<evidence type="ECO:0000313" key="2">
    <source>
        <dbReference type="EMBL" id="PRY33763.1"/>
    </source>
</evidence>
<dbReference type="EMBL" id="PVTF01000019">
    <property type="protein sequence ID" value="PRY33763.1"/>
    <property type="molecule type" value="Genomic_DNA"/>
</dbReference>
<dbReference type="SUPFAM" id="SSF53474">
    <property type="entry name" value="alpha/beta-Hydrolases"/>
    <property type="match status" value="1"/>
</dbReference>
<dbReference type="GO" id="GO:0016787">
    <property type="term" value="F:hydrolase activity"/>
    <property type="evidence" value="ECO:0007669"/>
    <property type="project" value="UniProtKB-KW"/>
</dbReference>
<dbReference type="AlphaFoldDB" id="A0A2T0SK53"/>
<protein>
    <submittedName>
        <fullName evidence="2">Alpha/beta hydrolase family protein</fullName>
    </submittedName>
</protein>
<name>A0A2T0SK53_9PSEU</name>
<dbReference type="PANTHER" id="PTHR37946:SF1">
    <property type="entry name" value="SLL1969 PROTEIN"/>
    <property type="match status" value="1"/>
</dbReference>
<dbReference type="Proteomes" id="UP000239494">
    <property type="component" value="Unassembled WGS sequence"/>
</dbReference>
<proteinExistence type="predicted"/>
<evidence type="ECO:0000259" key="1">
    <source>
        <dbReference type="Pfam" id="PF12697"/>
    </source>
</evidence>
<comment type="caution">
    <text evidence="2">The sequence shown here is derived from an EMBL/GenBank/DDBJ whole genome shotgun (WGS) entry which is preliminary data.</text>
</comment>
<keyword evidence="3" id="KW-1185">Reference proteome</keyword>
<reference evidence="2 3" key="1">
    <citation type="submission" date="2018-03" db="EMBL/GenBank/DDBJ databases">
        <title>Genomic Encyclopedia of Archaeal and Bacterial Type Strains, Phase II (KMG-II): from individual species to whole genera.</title>
        <authorList>
            <person name="Goeker M."/>
        </authorList>
    </citation>
    <scope>NUCLEOTIDE SEQUENCE [LARGE SCALE GENOMIC DNA]</scope>
    <source>
        <strain evidence="2 3">DSM 44720</strain>
    </source>
</reference>
<sequence length="336" mass="34131">MTVPGEVRTGVRLAFDALGGVVRVVQDMHRAIAKRGLGPVGELQSALAAPVYAAIRAGLAVGGAAAHAVLPDAAGALPVKLTGALNGAVGDRLARDYPALATRLHATGDGPVGGHVVVFLHGLVHTELHWGHGDLAAEVGASAVHVRYNSGRDITANAADLAALLEVLVTDHPVTRLSLVGHSMGGLVARAAVHRAVAEGGTWLPPLGDVVCLGSPHLGSPVERGAAVMALLLNGFPESAPLGALVDRRSAGIKDLAHGTPYQAAPQVRQHFLAATVAANPAGLPGRLVGDLLVSTASATDPAQRADRHVLGGVSHLGLLRHPEVRARLVEILAGP</sequence>
<dbReference type="InterPro" id="IPR029058">
    <property type="entry name" value="AB_hydrolase_fold"/>
</dbReference>
<dbReference type="RefSeq" id="WP_106195841.1">
    <property type="nucleotide sequence ID" value="NZ_PVTF01000019.1"/>
</dbReference>
<dbReference type="Gene3D" id="3.40.50.1820">
    <property type="entry name" value="alpha/beta hydrolase"/>
    <property type="match status" value="1"/>
</dbReference>
<gene>
    <name evidence="2" type="ORF">CLV43_11970</name>
</gene>
<dbReference type="Pfam" id="PF12697">
    <property type="entry name" value="Abhydrolase_6"/>
    <property type="match status" value="1"/>
</dbReference>
<feature type="domain" description="AB hydrolase-1" evidence="1">
    <location>
        <begin position="117"/>
        <end position="325"/>
    </location>
</feature>
<keyword evidence="2" id="KW-0378">Hydrolase</keyword>
<evidence type="ECO:0000313" key="3">
    <source>
        <dbReference type="Proteomes" id="UP000239494"/>
    </source>
</evidence>
<dbReference type="InterPro" id="IPR000073">
    <property type="entry name" value="AB_hydrolase_1"/>
</dbReference>
<dbReference type="PANTHER" id="PTHR37946">
    <property type="entry name" value="SLL1969 PROTEIN"/>
    <property type="match status" value="1"/>
</dbReference>
<organism evidence="2 3">
    <name type="scientific">Umezawaea tangerina</name>
    <dbReference type="NCBI Taxonomy" id="84725"/>
    <lineage>
        <taxon>Bacteria</taxon>
        <taxon>Bacillati</taxon>
        <taxon>Actinomycetota</taxon>
        <taxon>Actinomycetes</taxon>
        <taxon>Pseudonocardiales</taxon>
        <taxon>Pseudonocardiaceae</taxon>
        <taxon>Umezawaea</taxon>
    </lineage>
</organism>
<dbReference type="OrthoDB" id="8871309at2"/>